<organism evidence="1 2">
    <name type="scientific">Hominisplanchenecus murintestinalis</name>
    <dbReference type="NCBI Taxonomy" id="2941517"/>
    <lineage>
        <taxon>Bacteria</taxon>
        <taxon>Bacillati</taxon>
        <taxon>Bacillota</taxon>
        <taxon>Clostridia</taxon>
        <taxon>Lachnospirales</taxon>
        <taxon>Lachnospiraceae</taxon>
        <taxon>Hominisplanchenecus</taxon>
    </lineage>
</organism>
<gene>
    <name evidence="1" type="ORF">E5357_08480</name>
</gene>
<name>A0AC61QZQ0_9FIRM</name>
<evidence type="ECO:0000313" key="1">
    <source>
        <dbReference type="EMBL" id="TGX98541.1"/>
    </source>
</evidence>
<proteinExistence type="predicted"/>
<dbReference type="EMBL" id="SRZB01000016">
    <property type="protein sequence ID" value="TGX98541.1"/>
    <property type="molecule type" value="Genomic_DNA"/>
</dbReference>
<reference evidence="1" key="1">
    <citation type="submission" date="2019-04" db="EMBL/GenBank/DDBJ databases">
        <title>Microbes associate with the intestines of laboratory mice.</title>
        <authorList>
            <person name="Navarre W."/>
            <person name="Wong E."/>
            <person name="Huang K."/>
            <person name="Tropini C."/>
            <person name="Ng K."/>
            <person name="Yu B."/>
        </authorList>
    </citation>
    <scope>NUCLEOTIDE SEQUENCE</scope>
    <source>
        <strain evidence="1">NM72_1-8</strain>
    </source>
</reference>
<sequence>MKNTKGLILAVLALCVLTGCSKFSPKETAVSVGKEGTVTAAVIDTLDQSYYDGEELKASVEESVAEYNAGAGEDTITVEEFEIGEEKDVKLFMEYASYKDYAAFNNVDFYVGDITDGYNNGGYRFETTFCQVEKGEAVEGEIKREEIFAGANHPMVVFSEPMAVEVPGEILYVSSNVEVTGKKSARMAGTGTENETETEPASESTAETEGDVQEITPVVESDTEGEEKTALAYIIYE</sequence>
<comment type="caution">
    <text evidence="1">The sequence shown here is derived from an EMBL/GenBank/DDBJ whole genome shotgun (WGS) entry which is preliminary data.</text>
</comment>
<protein>
    <submittedName>
        <fullName evidence="1">Uncharacterized protein</fullName>
    </submittedName>
</protein>
<accession>A0AC61QZQ0</accession>
<dbReference type="Proteomes" id="UP000307720">
    <property type="component" value="Unassembled WGS sequence"/>
</dbReference>
<evidence type="ECO:0000313" key="2">
    <source>
        <dbReference type="Proteomes" id="UP000307720"/>
    </source>
</evidence>
<keyword evidence="2" id="KW-1185">Reference proteome</keyword>